<evidence type="ECO:0000313" key="3">
    <source>
        <dbReference type="EMBL" id="ORO89210.1"/>
    </source>
</evidence>
<evidence type="ECO:0000313" key="6">
    <source>
        <dbReference type="EMBL" id="RSJ15116.1"/>
    </source>
</evidence>
<dbReference type="RefSeq" id="WP_020902117.1">
    <property type="nucleotide sequence ID" value="NZ_CAMHLX010000002.1"/>
</dbReference>
<accession>A0A081PMU7</accession>
<feature type="transmembrane region" description="Helical" evidence="1">
    <location>
        <begin position="18"/>
        <end position="35"/>
    </location>
</feature>
<protein>
    <submittedName>
        <fullName evidence="3">ABC transporter permease</fullName>
    </submittedName>
    <submittedName>
        <fullName evidence="5">ABC-2 family transporter protein</fullName>
    </submittedName>
    <submittedName>
        <fullName evidence="2">ABC-2 transporter family protein</fullName>
    </submittedName>
</protein>
<keyword evidence="1" id="KW-1133">Transmembrane helix</keyword>
<evidence type="ECO:0000313" key="8">
    <source>
        <dbReference type="Proteomes" id="UP000193441"/>
    </source>
</evidence>
<reference evidence="2 7" key="1">
    <citation type="submission" date="2014-05" db="EMBL/GenBank/DDBJ databases">
        <authorList>
            <person name="Daugherty S.C."/>
            <person name="Tallon L.J."/>
            <person name="Sadzewicz L."/>
            <person name="Kilian M."/>
            <person name="Tettelin H."/>
        </authorList>
    </citation>
    <scope>NUCLEOTIDE SEQUENCE [LARGE SCALE GENOMIC DNA]</scope>
    <source>
        <strain evidence="2 7">SK1126</strain>
    </source>
</reference>
<feature type="transmembrane region" description="Helical" evidence="1">
    <location>
        <begin position="133"/>
        <end position="150"/>
    </location>
</feature>
<evidence type="ECO:0000313" key="7">
    <source>
        <dbReference type="Proteomes" id="UP000028093"/>
    </source>
</evidence>
<dbReference type="Proteomes" id="UP000267438">
    <property type="component" value="Unassembled WGS sequence"/>
</dbReference>
<proteinExistence type="predicted"/>
<sequence>MNSLKADMYKFYWEKRGVLPSLLIGLLILLFSLFFKSSNEDEPAFRVLISNVSGFIPLLFISTNLFFWGEDYSFRTINILLTKEKQRWKLFLYKTLGAFCLSFLYVTIFYSLTALVYLEGDLVLIVSTFLHQLPYYLVIISISLLIFQIFDKVYESCMIYILYILLFDNLLVYVLPNSGESVRDYLLMTLNLKTSPGVSQFTLTNVGYPILVSIAVIVLAFVVFSKKEFK</sequence>
<dbReference type="EMBL" id="RJOH01000001">
    <property type="protein sequence ID" value="RSJ15116.1"/>
    <property type="molecule type" value="Genomic_DNA"/>
</dbReference>
<organism evidence="2 7">
    <name type="scientific">Streptococcus mitis</name>
    <dbReference type="NCBI Taxonomy" id="28037"/>
    <lineage>
        <taxon>Bacteria</taxon>
        <taxon>Bacillati</taxon>
        <taxon>Bacillota</taxon>
        <taxon>Bacilli</taxon>
        <taxon>Lactobacillales</taxon>
        <taxon>Streptococcaceae</taxon>
        <taxon>Streptococcus</taxon>
        <taxon>Streptococcus mitis group</taxon>
    </lineage>
</organism>
<keyword evidence="1" id="KW-0812">Transmembrane</keyword>
<comment type="caution">
    <text evidence="2">The sequence shown here is derived from an EMBL/GenBank/DDBJ whole genome shotgun (WGS) entry which is preliminary data.</text>
</comment>
<feature type="transmembrane region" description="Helical" evidence="1">
    <location>
        <begin position="157"/>
        <end position="175"/>
    </location>
</feature>
<dbReference type="EMBL" id="NCVE01000027">
    <property type="protein sequence ID" value="ORO89210.1"/>
    <property type="molecule type" value="Genomic_DNA"/>
</dbReference>
<feature type="transmembrane region" description="Helical" evidence="1">
    <location>
        <begin position="47"/>
        <end position="69"/>
    </location>
</feature>
<dbReference type="Proteomes" id="UP000028093">
    <property type="component" value="Unassembled WGS sequence"/>
</dbReference>
<name>A0A081PMU7_STRMT</name>
<reference evidence="4" key="4">
    <citation type="submission" date="2017-04" db="EMBL/GenBank/DDBJ databases">
        <authorList>
            <person name="Afonso C.L."/>
            <person name="Miller P.J."/>
            <person name="Scott M.A."/>
            <person name="Spackman E."/>
            <person name="Goraichik I."/>
            <person name="Dimitrov K.M."/>
            <person name="Suarez D.L."/>
            <person name="Swayne D.E."/>
        </authorList>
    </citation>
    <scope>NUCLEOTIDE SEQUENCE</scope>
    <source>
        <strain evidence="4">RH_50275_09</strain>
    </source>
</reference>
<evidence type="ECO:0000256" key="1">
    <source>
        <dbReference type="SAM" id="Phobius"/>
    </source>
</evidence>
<evidence type="ECO:0000313" key="10">
    <source>
        <dbReference type="Proteomes" id="UP000267438"/>
    </source>
</evidence>
<feature type="transmembrane region" description="Helical" evidence="1">
    <location>
        <begin position="90"/>
        <end position="113"/>
    </location>
</feature>
<dbReference type="EMBL" id="NCVF01000023">
    <property type="protein sequence ID" value="ORO93318.1"/>
    <property type="molecule type" value="Genomic_DNA"/>
</dbReference>
<dbReference type="Proteomes" id="UP000193929">
    <property type="component" value="Unassembled WGS sequence"/>
</dbReference>
<dbReference type="Proteomes" id="UP000193441">
    <property type="component" value="Unassembled WGS sequence"/>
</dbReference>
<feature type="transmembrane region" description="Helical" evidence="1">
    <location>
        <begin position="206"/>
        <end position="224"/>
    </location>
</feature>
<evidence type="ECO:0000313" key="11">
    <source>
        <dbReference type="Proteomes" id="UP000277742"/>
    </source>
</evidence>
<dbReference type="Proteomes" id="UP000277742">
    <property type="component" value="Unassembled WGS sequence"/>
</dbReference>
<dbReference type="EMBL" id="JPFT01000009">
    <property type="protein sequence ID" value="KEQ32020.1"/>
    <property type="molecule type" value="Genomic_DNA"/>
</dbReference>
<dbReference type="AlphaFoldDB" id="A0A081PMU7"/>
<dbReference type="PATRIC" id="fig|28037.99.peg.1689"/>
<reference evidence="3" key="3">
    <citation type="submission" date="2017-04" db="EMBL/GenBank/DDBJ databases">
        <authorList>
            <person name="Nielsen X.C."/>
            <person name="Rasmussen L.H."/>
            <person name="Hoejholt K."/>
            <person name="Rasmussen S."/>
            <person name="Christensen J.J."/>
        </authorList>
    </citation>
    <scope>NUCLEOTIDE SEQUENCE</scope>
    <source>
        <strain evidence="3">RH_50738_11</strain>
    </source>
</reference>
<dbReference type="EMBL" id="RJNR01000001">
    <property type="protein sequence ID" value="RSI84686.1"/>
    <property type="molecule type" value="Genomic_DNA"/>
</dbReference>
<evidence type="ECO:0000313" key="2">
    <source>
        <dbReference type="EMBL" id="KEQ32020.1"/>
    </source>
</evidence>
<keyword evidence="1" id="KW-0472">Membrane</keyword>
<gene>
    <name evidence="4" type="ORF">B7700_05910</name>
    <name evidence="3" type="ORF">B7701_06030</name>
    <name evidence="6" type="ORF">D8836_00365</name>
    <name evidence="5" type="ORF">D8855_00520</name>
    <name evidence="2" type="ORF">SK1126_1779</name>
</gene>
<evidence type="ECO:0000313" key="5">
    <source>
        <dbReference type="EMBL" id="RSI84686.1"/>
    </source>
</evidence>
<reference evidence="10 11" key="5">
    <citation type="submission" date="2018-11" db="EMBL/GenBank/DDBJ databases">
        <title>Species Designations Belie Phenotypic and Genotypic Heterogeneity in Oral Streptococci.</title>
        <authorList>
            <person name="Velsko I."/>
        </authorList>
    </citation>
    <scope>NUCLEOTIDE SEQUENCE [LARGE SCALE GENOMIC DNA]</scope>
    <source>
        <strain evidence="5 11">BCA12</strain>
        <strain evidence="6 10">BCC06</strain>
    </source>
</reference>
<evidence type="ECO:0000313" key="9">
    <source>
        <dbReference type="Proteomes" id="UP000193929"/>
    </source>
</evidence>
<reference evidence="8 9" key="2">
    <citation type="journal article" date="2016" name="Eur. J. Clin. Microbiol. Infect. Dis.">
        <title>Whole genome sequencing as a tool for phylogenetic analysis of clinical strains of Mitis group streptococci.</title>
        <authorList>
            <person name="Rasmussen L.H."/>
            <person name="Dargis R."/>
            <person name="Hojholt K."/>
            <person name="Christensen J.J."/>
            <person name="Skovgaard O."/>
            <person name="Justesen U.S."/>
            <person name="Rosenvinge F.S."/>
            <person name="Moser C."/>
            <person name="Lukjancenko O."/>
            <person name="Rasmussen S."/>
            <person name="Nielsen X.C."/>
        </authorList>
    </citation>
    <scope>NUCLEOTIDE SEQUENCE [LARGE SCALE GENOMIC DNA]</scope>
    <source>
        <strain evidence="4 9">RH_50275_09</strain>
        <strain evidence="3 8">RH_50738_11</strain>
    </source>
</reference>
<evidence type="ECO:0000313" key="4">
    <source>
        <dbReference type="EMBL" id="ORO93318.1"/>
    </source>
</evidence>